<dbReference type="RefSeq" id="WP_252956667.1">
    <property type="nucleotide sequence ID" value="NZ_JAFIRR010000270.1"/>
</dbReference>
<dbReference type="EMBL" id="JAFIRR010000270">
    <property type="protein sequence ID" value="MCO6419998.1"/>
    <property type="molecule type" value="Genomic_DNA"/>
</dbReference>
<feature type="chain" id="PRO_5047254151" evidence="1">
    <location>
        <begin position="20"/>
        <end position="82"/>
    </location>
</feature>
<reference evidence="2 3" key="1">
    <citation type="submission" date="2021-12" db="EMBL/GenBank/DDBJ databases">
        <title>Siccirubricoccus leaddurans sp. nov., a high concentration Zn2+ tolerance bacterium.</title>
        <authorList>
            <person name="Cao Y."/>
        </authorList>
    </citation>
    <scope>NUCLEOTIDE SEQUENCE [LARGE SCALE GENOMIC DNA]</scope>
    <source>
        <strain evidence="2 3">KC 17139</strain>
    </source>
</reference>
<gene>
    <name evidence="2" type="ORF">JYK14_28105</name>
</gene>
<protein>
    <submittedName>
        <fullName evidence="2">Uncharacterized protein</fullName>
    </submittedName>
</protein>
<evidence type="ECO:0000313" key="2">
    <source>
        <dbReference type="EMBL" id="MCO6419998.1"/>
    </source>
</evidence>
<keyword evidence="3" id="KW-1185">Reference proteome</keyword>
<evidence type="ECO:0000256" key="1">
    <source>
        <dbReference type="SAM" id="SignalP"/>
    </source>
</evidence>
<comment type="caution">
    <text evidence="2">The sequence shown here is derived from an EMBL/GenBank/DDBJ whole genome shotgun (WGS) entry which is preliminary data.</text>
</comment>
<name>A0ABT1DDI6_9PROT</name>
<keyword evidence="1" id="KW-0732">Signal</keyword>
<accession>A0ABT1DDI6</accession>
<organism evidence="2 3">
    <name type="scientific">Siccirubricoccus soli</name>
    <dbReference type="NCBI Taxonomy" id="2899147"/>
    <lineage>
        <taxon>Bacteria</taxon>
        <taxon>Pseudomonadati</taxon>
        <taxon>Pseudomonadota</taxon>
        <taxon>Alphaproteobacteria</taxon>
        <taxon>Acetobacterales</taxon>
        <taxon>Roseomonadaceae</taxon>
        <taxon>Siccirubricoccus</taxon>
    </lineage>
</organism>
<feature type="signal peptide" evidence="1">
    <location>
        <begin position="1"/>
        <end position="19"/>
    </location>
</feature>
<sequence>MAGFGCRCALGAGIGLALAGPAALLRAQPVAGAWPARSVGLVIPDAAGGRSDILAGAVEPKALRLGPADLFAAVAVLAPLPG</sequence>
<proteinExistence type="predicted"/>
<dbReference type="Proteomes" id="UP001523392">
    <property type="component" value="Unassembled WGS sequence"/>
</dbReference>
<evidence type="ECO:0000313" key="3">
    <source>
        <dbReference type="Proteomes" id="UP001523392"/>
    </source>
</evidence>